<dbReference type="AlphaFoldDB" id="A0A7Z9DY73"/>
<protein>
    <submittedName>
        <fullName evidence="1">Uncharacterized protein</fullName>
    </submittedName>
</protein>
<proteinExistence type="predicted"/>
<organism evidence="1 2">
    <name type="scientific">Planktothrix serta PCC 8927</name>
    <dbReference type="NCBI Taxonomy" id="671068"/>
    <lineage>
        <taxon>Bacteria</taxon>
        <taxon>Bacillati</taxon>
        <taxon>Cyanobacteriota</taxon>
        <taxon>Cyanophyceae</taxon>
        <taxon>Oscillatoriophycideae</taxon>
        <taxon>Oscillatoriales</taxon>
        <taxon>Microcoleaceae</taxon>
        <taxon>Planktothrix</taxon>
    </lineage>
</organism>
<evidence type="ECO:0000313" key="1">
    <source>
        <dbReference type="EMBL" id="VXD15502.1"/>
    </source>
</evidence>
<reference evidence="1" key="1">
    <citation type="submission" date="2019-10" db="EMBL/GenBank/DDBJ databases">
        <authorList>
            <consortium name="Genoscope - CEA"/>
            <person name="William W."/>
        </authorList>
    </citation>
    <scope>NUCLEOTIDE SEQUENCE [LARGE SCALE GENOMIC DNA]</scope>
    <source>
        <strain evidence="1">BBR_PRJEB10992</strain>
    </source>
</reference>
<sequence length="93" mass="10584">MTATLIQPPQEKQSPLANHVLLKNISWQTYQLLLQDLAEQPGIRLIYDQGLLEIITPLDPHEGNKKLLGRLVETLTEELNIEVRSLGSRTCQR</sequence>
<comment type="caution">
    <text evidence="1">The sequence shown here is derived from an EMBL/GenBank/DDBJ whole genome shotgun (WGS) entry which is preliminary data.</text>
</comment>
<keyword evidence="2" id="KW-1185">Reference proteome</keyword>
<dbReference type="RefSeq" id="WP_231505867.1">
    <property type="nucleotide sequence ID" value="NZ_LR734824.1"/>
</dbReference>
<dbReference type="PANTHER" id="PTHR47152">
    <property type="entry name" value="SLR2084 PROTEIN-RELATED"/>
    <property type="match status" value="1"/>
</dbReference>
<name>A0A7Z9DY73_9CYAN</name>
<dbReference type="EMBL" id="CZCU02000124">
    <property type="protein sequence ID" value="VXD15502.1"/>
    <property type="molecule type" value="Genomic_DNA"/>
</dbReference>
<dbReference type="Proteomes" id="UP000184550">
    <property type="component" value="Unassembled WGS sequence"/>
</dbReference>
<dbReference type="PANTHER" id="PTHR47152:SF2">
    <property type="entry name" value="SLR2084 PROTEIN"/>
    <property type="match status" value="1"/>
</dbReference>
<accession>A0A7Z9DY73</accession>
<gene>
    <name evidence="1" type="ORF">PL8927_50002</name>
</gene>
<evidence type="ECO:0000313" key="2">
    <source>
        <dbReference type="Proteomes" id="UP000184550"/>
    </source>
</evidence>